<evidence type="ECO:0000256" key="1">
    <source>
        <dbReference type="ARBA" id="ARBA00022737"/>
    </source>
</evidence>
<keyword evidence="6" id="KW-1185">Reference proteome</keyword>
<evidence type="ECO:0000259" key="4">
    <source>
        <dbReference type="PROSITE" id="PS50837"/>
    </source>
</evidence>
<dbReference type="Proteomes" id="UP001169217">
    <property type="component" value="Unassembled WGS sequence"/>
</dbReference>
<feature type="domain" description="NACHT" evidence="4">
    <location>
        <begin position="394"/>
        <end position="547"/>
    </location>
</feature>
<dbReference type="Pfam" id="PF12796">
    <property type="entry name" value="Ank_2"/>
    <property type="match status" value="2"/>
</dbReference>
<dbReference type="PROSITE" id="PS50837">
    <property type="entry name" value="NACHT"/>
    <property type="match status" value="1"/>
</dbReference>
<dbReference type="PROSITE" id="PS50297">
    <property type="entry name" value="ANK_REP_REGION"/>
    <property type="match status" value="2"/>
</dbReference>
<dbReference type="PANTHER" id="PTHR10039:SF17">
    <property type="entry name" value="FUNGAL STAND N-TERMINAL GOODBYE DOMAIN-CONTAINING PROTEIN-RELATED"/>
    <property type="match status" value="1"/>
</dbReference>
<sequence length="1254" mass="141573">MTDSRQSDGGCLSAICSCFKRREKPRHDVSGSPSTGVDVLPASKSAGDGKSEPTDPKVVRRDPVLSVSRATSSTGNADGPSLLPASNVPGPSALNGSTSTVDLWQEACKKVNVKTQIWIASLPPPSNAQNPASELAEFVRASEEEHKQESLKLKSGDREILWRDYANKVIPVVTAIGDIAINFAPAPSNVVWSAIKVLLAAHVSEREDLVAIMGCTDIVLCLVRRGRVYEKVYIGNSMSPRPPYQEDLMTKLVEVYAKCLEFLAFVYEEMEHGSLRRFFDALVDPGYGENRLSAVRALEQELELATRPCKATADDEHRRLLESLEEPIKRTDKNVMDILKVLDKQERDKAMEYVSVIPVGSHHNEKVEKRTKGTCEWLVSRSEFLEWEDSDCAPVFWLQGDIGTGKSFLSSKVIDHYRIHDKFASSSSSEPSVGLAFFYCNSSDRNRQSFQSILRSYVRQLGEVTGHPESIHEELFKLYQSRQIQSDITLKDCETALVEMINSYPRTVLILDALDECNKDTRRHIVELFKRLVEKTNSLKIFIASRPEHDISDHLRSFQELRATITINTSDNQGDIEKFVNTEVDNFTVDWSPETKQVVKEKLVKKSKGMFRWTYLQWEQLKEFETNTTVKARLGDLPRTLTKAYDEICDKHEPESFERFMLQRVVRWVMCARRPFCSRTLLSAIRAESEQMHRDGMKALDKSDLTEKMLETVCRHLIVRDPELKVWRFSHASVREYFGDKKGEPWIKDAPAEVAIVLINCLRDCCAAHSSITRAGTLMLWILAGGADLDQPLDPRHPLQAYIQLNWLAHIHDLSEQDDRAEDVASALKRFLGEECPPHSSREYQVFCSQFTSYVPKHTQPIANFAFGVVAMDLHRFLPEWWYEGLDLPSMVNKNGLSLLQIATYFGHYDVCQFLISRGCDVNASVDGDGYGPPLWISVDCQKIDVMELLLKNGANTDCVHRGRTLACLAAEMGSEYCTILLENGLDPNIKCRRRCLFSCTLSTAAHKGNLDAMRALAGKGASVNWENPKDMFGSPLASAVYRSHSECARFLFEENANVNEQFRYKDYGCPLIAAICGHELECVHLLLKREADVNAMPEGCRYGSPLAAAVWRGNMDCVQLLIEHGAEVNAYLEFGEYGSILDAAIFGDRPSLVMIKFLVEEAGADLAQLAFVRPRRKEVEIRTTRRERCKSIDGAMRQRLRYMMRQDEMDVAAYLIQELRMERQVLISLGVPPGDLPPDVGNTADMEYEELDD</sequence>
<dbReference type="Pfam" id="PF00023">
    <property type="entry name" value="Ank"/>
    <property type="match status" value="1"/>
</dbReference>
<dbReference type="PANTHER" id="PTHR10039">
    <property type="entry name" value="AMELOGENIN"/>
    <property type="match status" value="1"/>
</dbReference>
<comment type="caution">
    <text evidence="5">The sequence shown here is derived from an EMBL/GenBank/DDBJ whole genome shotgun (WGS) entry which is preliminary data.</text>
</comment>
<feature type="region of interest" description="Disordered" evidence="3">
    <location>
        <begin position="23"/>
        <end position="94"/>
    </location>
</feature>
<feature type="compositionally biased region" description="Basic and acidic residues" evidence="3">
    <location>
        <begin position="47"/>
        <end position="63"/>
    </location>
</feature>
<organism evidence="5 6">
    <name type="scientific">Colletotrichum limetticola</name>
    <dbReference type="NCBI Taxonomy" id="1209924"/>
    <lineage>
        <taxon>Eukaryota</taxon>
        <taxon>Fungi</taxon>
        <taxon>Dikarya</taxon>
        <taxon>Ascomycota</taxon>
        <taxon>Pezizomycotina</taxon>
        <taxon>Sordariomycetes</taxon>
        <taxon>Hypocreomycetidae</taxon>
        <taxon>Glomerellales</taxon>
        <taxon>Glomerellaceae</taxon>
        <taxon>Colletotrichum</taxon>
        <taxon>Colletotrichum acutatum species complex</taxon>
    </lineage>
</organism>
<dbReference type="SUPFAM" id="SSF48403">
    <property type="entry name" value="Ankyrin repeat"/>
    <property type="match status" value="1"/>
</dbReference>
<accession>A0ABQ9QA64</accession>
<dbReference type="SUPFAM" id="SSF52540">
    <property type="entry name" value="P-loop containing nucleoside triphosphate hydrolases"/>
    <property type="match status" value="1"/>
</dbReference>
<dbReference type="PROSITE" id="PS50088">
    <property type="entry name" value="ANK_REPEAT"/>
    <property type="match status" value="2"/>
</dbReference>
<dbReference type="InterPro" id="IPR007111">
    <property type="entry name" value="NACHT_NTPase"/>
</dbReference>
<name>A0ABQ9QA64_9PEZI</name>
<keyword evidence="1" id="KW-0677">Repeat</keyword>
<dbReference type="EMBL" id="JARUPT010000035">
    <property type="protein sequence ID" value="KAK0380650.1"/>
    <property type="molecule type" value="Genomic_DNA"/>
</dbReference>
<evidence type="ECO:0000313" key="6">
    <source>
        <dbReference type="Proteomes" id="UP001169217"/>
    </source>
</evidence>
<protein>
    <recommendedName>
        <fullName evidence="4">NACHT domain-containing protein</fullName>
    </recommendedName>
</protein>
<dbReference type="InterPro" id="IPR002110">
    <property type="entry name" value="Ankyrin_rpt"/>
</dbReference>
<proteinExistence type="predicted"/>
<dbReference type="InterPro" id="IPR027417">
    <property type="entry name" value="P-loop_NTPase"/>
</dbReference>
<reference evidence="5" key="1">
    <citation type="submission" date="2023-04" db="EMBL/GenBank/DDBJ databases">
        <title>Colletotrichum limetticola genome sequence.</title>
        <authorList>
            <person name="Baroncelli R."/>
        </authorList>
    </citation>
    <scope>NUCLEOTIDE SEQUENCE</scope>
    <source>
        <strain evidence="5">KLA-Anderson</strain>
    </source>
</reference>
<evidence type="ECO:0000313" key="5">
    <source>
        <dbReference type="EMBL" id="KAK0380650.1"/>
    </source>
</evidence>
<gene>
    <name evidence="5" type="ORF">CLIM01_02025</name>
</gene>
<evidence type="ECO:0000256" key="2">
    <source>
        <dbReference type="PROSITE-ProRule" id="PRU00023"/>
    </source>
</evidence>
<dbReference type="Gene3D" id="1.25.40.20">
    <property type="entry name" value="Ankyrin repeat-containing domain"/>
    <property type="match status" value="2"/>
</dbReference>
<feature type="repeat" description="ANK" evidence="2">
    <location>
        <begin position="1102"/>
        <end position="1134"/>
    </location>
</feature>
<feature type="repeat" description="ANK" evidence="2">
    <location>
        <begin position="895"/>
        <end position="927"/>
    </location>
</feature>
<dbReference type="Gene3D" id="3.40.50.300">
    <property type="entry name" value="P-loop containing nucleotide triphosphate hydrolases"/>
    <property type="match status" value="1"/>
</dbReference>
<keyword evidence="2" id="KW-0040">ANK repeat</keyword>
<dbReference type="InterPro" id="IPR056884">
    <property type="entry name" value="NPHP3-like_N"/>
</dbReference>
<dbReference type="InterPro" id="IPR036770">
    <property type="entry name" value="Ankyrin_rpt-contain_sf"/>
</dbReference>
<evidence type="ECO:0000256" key="3">
    <source>
        <dbReference type="SAM" id="MobiDB-lite"/>
    </source>
</evidence>
<dbReference type="SMART" id="SM00248">
    <property type="entry name" value="ANK"/>
    <property type="match status" value="7"/>
</dbReference>
<dbReference type="Pfam" id="PF24883">
    <property type="entry name" value="NPHP3_N"/>
    <property type="match status" value="1"/>
</dbReference>